<feature type="binding site" evidence="12">
    <location>
        <begin position="43"/>
        <end position="47"/>
    </location>
    <ligand>
        <name>substrate</name>
    </ligand>
</feature>
<dbReference type="UniPathway" id="UPA00916">
    <property type="reaction ID" value="UER00889"/>
</dbReference>
<evidence type="ECO:0000256" key="11">
    <source>
        <dbReference type="ARBA" id="ARBA00023277"/>
    </source>
</evidence>
<evidence type="ECO:0000313" key="14">
    <source>
        <dbReference type="EMBL" id="TWU19449.1"/>
    </source>
</evidence>
<evidence type="ECO:0000256" key="8">
    <source>
        <dbReference type="ARBA" id="ARBA00022840"/>
    </source>
</evidence>
<evidence type="ECO:0000256" key="6">
    <source>
        <dbReference type="ARBA" id="ARBA00022741"/>
    </source>
</evidence>
<keyword evidence="12" id="KW-0963">Cytoplasm</keyword>
<evidence type="ECO:0000256" key="1">
    <source>
        <dbReference type="ARBA" id="ARBA00005380"/>
    </source>
</evidence>
<feature type="binding site" evidence="12">
    <location>
        <begin position="255"/>
        <end position="256"/>
    </location>
    <ligand>
        <name>ATP</name>
        <dbReference type="ChEBI" id="CHEBI:30616"/>
    </ligand>
</feature>
<dbReference type="PRINTS" id="PR00990">
    <property type="entry name" value="RIBOKINASE"/>
</dbReference>
<comment type="function">
    <text evidence="12">Catalyzes the phosphorylation of ribose at O-5 in a reaction requiring ATP and magnesium. The resulting D-ribose-5-phosphate can then be used either for sythesis of nucleotides, histidine, and tryptophan, or as a component of the pentose phosphate pathway.</text>
</comment>
<evidence type="ECO:0000256" key="9">
    <source>
        <dbReference type="ARBA" id="ARBA00022842"/>
    </source>
</evidence>
<evidence type="ECO:0000259" key="13">
    <source>
        <dbReference type="Pfam" id="PF00294"/>
    </source>
</evidence>
<keyword evidence="6 12" id="KW-0547">Nucleotide-binding</keyword>
<dbReference type="GO" id="GO:0019303">
    <property type="term" value="P:D-ribose catabolic process"/>
    <property type="evidence" value="ECO:0007669"/>
    <property type="project" value="UniProtKB-UniRule"/>
</dbReference>
<dbReference type="AlphaFoldDB" id="A0A5C6C9J9"/>
<dbReference type="Gene3D" id="3.40.1190.20">
    <property type="match status" value="1"/>
</dbReference>
<feature type="domain" description="Carbohydrate kinase PfkB" evidence="13">
    <location>
        <begin position="7"/>
        <end position="296"/>
    </location>
</feature>
<evidence type="ECO:0000256" key="10">
    <source>
        <dbReference type="ARBA" id="ARBA00022958"/>
    </source>
</evidence>
<feature type="binding site" evidence="12">
    <location>
        <position position="289"/>
    </location>
    <ligand>
        <name>K(+)</name>
        <dbReference type="ChEBI" id="CHEBI:29103"/>
    </ligand>
</feature>
<dbReference type="EC" id="2.7.1.15" evidence="2 12"/>
<gene>
    <name evidence="14" type="primary">rbsK_2</name>
    <name evidence="12" type="synonym">rbsK</name>
    <name evidence="14" type="ORF">Poly21_16220</name>
</gene>
<accession>A0A5C6C9J9</accession>
<feature type="binding site" evidence="12">
    <location>
        <position position="144"/>
    </location>
    <ligand>
        <name>substrate</name>
    </ligand>
</feature>
<comment type="subcellular location">
    <subcellularLocation>
        <location evidence="12">Cytoplasm</location>
    </subcellularLocation>
</comment>
<dbReference type="OrthoDB" id="9775849at2"/>
<keyword evidence="11 12" id="KW-0119">Carbohydrate metabolism</keyword>
<dbReference type="Pfam" id="PF00294">
    <property type="entry name" value="PfkB"/>
    <property type="match status" value="1"/>
</dbReference>
<feature type="binding site" evidence="12">
    <location>
        <position position="256"/>
    </location>
    <ligand>
        <name>substrate</name>
    </ligand>
</feature>
<dbReference type="GO" id="GO:0004747">
    <property type="term" value="F:ribokinase activity"/>
    <property type="evidence" value="ECO:0007669"/>
    <property type="project" value="UniProtKB-UniRule"/>
</dbReference>
<evidence type="ECO:0000313" key="15">
    <source>
        <dbReference type="Proteomes" id="UP000319908"/>
    </source>
</evidence>
<reference evidence="14 15" key="1">
    <citation type="journal article" date="2020" name="Antonie Van Leeuwenhoek">
        <title>Rhodopirellula heiligendammensis sp. nov., Rhodopirellula pilleata sp. nov., and Rhodopirellula solitaria sp. nov. isolated from natural or artificial marine surfaces in Northern Germany and California, USA, and emended description of the genus Rhodopirellula.</title>
        <authorList>
            <person name="Kallscheuer N."/>
            <person name="Wiegand S."/>
            <person name="Jogler M."/>
            <person name="Boedeker C."/>
            <person name="Peeters S.H."/>
            <person name="Rast P."/>
            <person name="Heuer A."/>
            <person name="Jetten M.S.M."/>
            <person name="Rohde M."/>
            <person name="Jogler C."/>
        </authorList>
    </citation>
    <scope>NUCLEOTIDE SEQUENCE [LARGE SCALE GENOMIC DNA]</scope>
    <source>
        <strain evidence="14 15">Poly21</strain>
    </source>
</reference>
<feature type="binding site" evidence="12">
    <location>
        <position position="286"/>
    </location>
    <ligand>
        <name>K(+)</name>
        <dbReference type="ChEBI" id="CHEBI:29103"/>
    </ligand>
</feature>
<comment type="caution">
    <text evidence="12">Lacks conserved residue(s) required for the propagation of feature annotation.</text>
</comment>
<dbReference type="GO" id="GO:0005829">
    <property type="term" value="C:cytosol"/>
    <property type="evidence" value="ECO:0007669"/>
    <property type="project" value="TreeGrafter"/>
</dbReference>
<comment type="catalytic activity">
    <reaction evidence="12">
        <text>D-ribose + ATP = D-ribose 5-phosphate + ADP + H(+)</text>
        <dbReference type="Rhea" id="RHEA:13697"/>
        <dbReference type="ChEBI" id="CHEBI:15378"/>
        <dbReference type="ChEBI" id="CHEBI:30616"/>
        <dbReference type="ChEBI" id="CHEBI:47013"/>
        <dbReference type="ChEBI" id="CHEBI:78346"/>
        <dbReference type="ChEBI" id="CHEBI:456216"/>
        <dbReference type="EC" id="2.7.1.15"/>
    </reaction>
</comment>
<comment type="activity regulation">
    <text evidence="12">Activated by a monovalent cation that binds near, but not in, the active site. The most likely occupant of the site in vivo is potassium. Ion binding induces a conformational change that may alter substrate affinity.</text>
</comment>
<keyword evidence="5 12" id="KW-0479">Metal-binding</keyword>
<keyword evidence="10 12" id="KW-0630">Potassium</keyword>
<organism evidence="14 15">
    <name type="scientific">Allorhodopirellula heiligendammensis</name>
    <dbReference type="NCBI Taxonomy" id="2714739"/>
    <lineage>
        <taxon>Bacteria</taxon>
        <taxon>Pseudomonadati</taxon>
        <taxon>Planctomycetota</taxon>
        <taxon>Planctomycetia</taxon>
        <taxon>Pirellulales</taxon>
        <taxon>Pirellulaceae</taxon>
        <taxon>Allorhodopirellula</taxon>
    </lineage>
</organism>
<sequence>MTVRTPKLVVLGSINMDLVVRCTAIPTPGQTVMASSSNEFCGGKGANQAVAASMVNAQVDMIGCVGSDAFADRLIENLRQHRVGTEHIERSGEASSGLAVIAVDDRGQNSIMVVAGANACITRDQVENARALIASSDVLLVQLEIPIEAVLTGIQIAKEEGVRVILDPAPALTHCPAELFQVDLICPNESEAAAMVGHAVDTYETAISAAHTLQSRGALHVAVTMGDKGTILLTGSDHHVVPAFDINAVDSTAAGDAFAGALAVHWSEHGCLVDAVRFANAAGALAASRRGAQSSMASYHEIETLWRTKK</sequence>
<evidence type="ECO:0000256" key="4">
    <source>
        <dbReference type="ARBA" id="ARBA00022679"/>
    </source>
</evidence>
<evidence type="ECO:0000256" key="12">
    <source>
        <dbReference type="HAMAP-Rule" id="MF_01987"/>
    </source>
</evidence>
<dbReference type="GO" id="GO:0005524">
    <property type="term" value="F:ATP binding"/>
    <property type="evidence" value="ECO:0007669"/>
    <property type="project" value="UniProtKB-UniRule"/>
</dbReference>
<evidence type="ECO:0000256" key="5">
    <source>
        <dbReference type="ARBA" id="ARBA00022723"/>
    </source>
</evidence>
<dbReference type="InterPro" id="IPR002173">
    <property type="entry name" value="Carboh/pur_kinase_PfkB_CS"/>
</dbReference>
<proteinExistence type="inferred from homology"/>
<feature type="binding site" evidence="12">
    <location>
        <position position="250"/>
    </location>
    <ligand>
        <name>K(+)</name>
        <dbReference type="ChEBI" id="CHEBI:29103"/>
    </ligand>
</feature>
<comment type="similarity">
    <text evidence="12">Belongs to the carbohydrate kinase PfkB family. Ribokinase subfamily.</text>
</comment>
<keyword evidence="9 12" id="KW-0460">Magnesium</keyword>
<comment type="subunit">
    <text evidence="12">Homodimer.</text>
</comment>
<feature type="binding site" evidence="12">
    <location>
        <position position="295"/>
    </location>
    <ligand>
        <name>K(+)</name>
        <dbReference type="ChEBI" id="CHEBI:29103"/>
    </ligand>
</feature>
<dbReference type="CDD" id="cd01174">
    <property type="entry name" value="ribokinase"/>
    <property type="match status" value="1"/>
</dbReference>
<dbReference type="PANTHER" id="PTHR10584:SF166">
    <property type="entry name" value="RIBOKINASE"/>
    <property type="match status" value="1"/>
</dbReference>
<feature type="binding site" evidence="12">
    <location>
        <position position="188"/>
    </location>
    <ligand>
        <name>ATP</name>
        <dbReference type="ChEBI" id="CHEBI:30616"/>
    </ligand>
</feature>
<dbReference type="HAMAP" id="MF_01987">
    <property type="entry name" value="Ribokinase"/>
    <property type="match status" value="1"/>
</dbReference>
<evidence type="ECO:0000256" key="7">
    <source>
        <dbReference type="ARBA" id="ARBA00022777"/>
    </source>
</evidence>
<protein>
    <recommendedName>
        <fullName evidence="3 12">Ribokinase</fullName>
        <shortName evidence="12">RK</shortName>
        <ecNumber evidence="2 12">2.7.1.15</ecNumber>
    </recommendedName>
</protein>
<dbReference type="InterPro" id="IPR002139">
    <property type="entry name" value="Ribo/fructo_kinase"/>
</dbReference>
<feature type="active site" description="Proton acceptor" evidence="12">
    <location>
        <position position="256"/>
    </location>
</feature>
<comment type="caution">
    <text evidence="14">The sequence shown here is derived from an EMBL/GenBank/DDBJ whole genome shotgun (WGS) entry which is preliminary data.</text>
</comment>
<dbReference type="PROSITE" id="PS00584">
    <property type="entry name" value="PFKB_KINASES_2"/>
    <property type="match status" value="1"/>
</dbReference>
<feature type="binding site" evidence="12">
    <location>
        <position position="280"/>
    </location>
    <ligand>
        <name>ATP</name>
        <dbReference type="ChEBI" id="CHEBI:30616"/>
    </ligand>
</feature>
<evidence type="ECO:0000256" key="3">
    <source>
        <dbReference type="ARBA" id="ARBA00016943"/>
    </source>
</evidence>
<dbReference type="SUPFAM" id="SSF53613">
    <property type="entry name" value="Ribokinase-like"/>
    <property type="match status" value="1"/>
</dbReference>
<feature type="binding site" evidence="12">
    <location>
        <begin position="224"/>
        <end position="229"/>
    </location>
    <ligand>
        <name>ATP</name>
        <dbReference type="ChEBI" id="CHEBI:30616"/>
    </ligand>
</feature>
<feature type="binding site" evidence="12">
    <location>
        <position position="291"/>
    </location>
    <ligand>
        <name>K(+)</name>
        <dbReference type="ChEBI" id="CHEBI:29103"/>
    </ligand>
</feature>
<feature type="binding site" evidence="12">
    <location>
        <begin position="15"/>
        <end position="17"/>
    </location>
    <ligand>
        <name>substrate</name>
    </ligand>
</feature>
<dbReference type="Proteomes" id="UP000319908">
    <property type="component" value="Unassembled WGS sequence"/>
</dbReference>
<dbReference type="GO" id="GO:0046872">
    <property type="term" value="F:metal ion binding"/>
    <property type="evidence" value="ECO:0007669"/>
    <property type="project" value="UniProtKB-KW"/>
</dbReference>
<keyword evidence="4 12" id="KW-0808">Transferase</keyword>
<dbReference type="PANTHER" id="PTHR10584">
    <property type="entry name" value="SUGAR KINASE"/>
    <property type="match status" value="1"/>
</dbReference>
<dbReference type="RefSeq" id="WP_146406258.1">
    <property type="nucleotide sequence ID" value="NZ_SJPU01000001.1"/>
</dbReference>
<feature type="binding site" evidence="12">
    <location>
        <position position="252"/>
    </location>
    <ligand>
        <name>K(+)</name>
        <dbReference type="ChEBI" id="CHEBI:29103"/>
    </ligand>
</feature>
<dbReference type="NCBIfam" id="TIGR02152">
    <property type="entry name" value="D_ribokin_bact"/>
    <property type="match status" value="1"/>
</dbReference>
<dbReference type="InterPro" id="IPR011877">
    <property type="entry name" value="Ribokinase"/>
</dbReference>
<dbReference type="InterPro" id="IPR011611">
    <property type="entry name" value="PfkB_dom"/>
</dbReference>
<dbReference type="InterPro" id="IPR029056">
    <property type="entry name" value="Ribokinase-like"/>
</dbReference>
<comment type="pathway">
    <text evidence="12">Carbohydrate metabolism; D-ribose degradation; D-ribose 5-phosphate from beta-D-ribopyranose: step 2/2.</text>
</comment>
<evidence type="ECO:0000256" key="2">
    <source>
        <dbReference type="ARBA" id="ARBA00012035"/>
    </source>
</evidence>
<keyword evidence="8 12" id="KW-0067">ATP-binding</keyword>
<dbReference type="EMBL" id="SJPU01000001">
    <property type="protein sequence ID" value="TWU19449.1"/>
    <property type="molecule type" value="Genomic_DNA"/>
</dbReference>
<name>A0A5C6C9J9_9BACT</name>
<comment type="cofactor">
    <cofactor evidence="12">
        <name>Mg(2+)</name>
        <dbReference type="ChEBI" id="CHEBI:18420"/>
    </cofactor>
    <text evidence="12">Requires a divalent cation, most likely magnesium in vivo, as an electrophilic catalyst to aid phosphoryl group transfer. It is the chelate of the metal and the nucleotide that is the actual substrate.</text>
</comment>
<comment type="similarity">
    <text evidence="1">Belongs to the carbohydrate kinase pfkB family.</text>
</comment>
<keyword evidence="7 12" id="KW-0418">Kinase</keyword>
<keyword evidence="15" id="KW-1185">Reference proteome</keyword>